<reference evidence="1 2" key="1">
    <citation type="submission" date="2021-06" db="EMBL/GenBank/DDBJ databases">
        <title>Gemonas diversity in paddy soil.</title>
        <authorList>
            <person name="Liu G."/>
        </authorList>
    </citation>
    <scope>NUCLEOTIDE SEQUENCE [LARGE SCALE GENOMIC DNA]</scope>
    <source>
        <strain evidence="1 2">RG29</strain>
    </source>
</reference>
<sequence>MSTVLLYDDSCPVPGELTGLIGAQRFGDIVFRRQCLFERACALARRLGWPVVRLETGKPAEMIDAELVRQRCSRVVRIAGFLVPALEAVALDLLERIGICADSCQGTMNGVRVPLQATSLERFRRGPDLALAAEGDAVRVPVDGAFVDVSEQVGLLDFLSGSFNSRHFNNVTLTLQSVVKRSANARKIRAEHDFYGLLPESMRRWFVMPYDLTVGKNGASYAMERLLMLDMGQQWINGGFDTREFARFLEDILHFLDGRARRSCSRQRARANFDRLYLTKVRERQAELHPLPLRGYLDDMLRNGSSFPSLERLLECYLDLVAPYRDRQPDYECIGHGDLCFSNILYDKRIRLLKLIDPLGAGSEDELYTDPFYDYAKLSHSVLGGYDFVVNGLSEIVVGTDLRLQLHTPEADFDAYAAVFLPPLEAQGIDLKRLRLYEASLFLSMLPLHIESPHNILTFALIAAHILKEVGEQ</sequence>
<protein>
    <submittedName>
        <fullName evidence="1">Aminoglycoside phosphotransferase family protein</fullName>
    </submittedName>
</protein>
<accession>A0ABX8JFL6</accession>
<gene>
    <name evidence="1" type="ORF">KP005_13350</name>
</gene>
<proteinExistence type="predicted"/>
<evidence type="ECO:0000313" key="1">
    <source>
        <dbReference type="EMBL" id="QWV96359.1"/>
    </source>
</evidence>
<dbReference type="Proteomes" id="UP000683493">
    <property type="component" value="Chromosome"/>
</dbReference>
<keyword evidence="2" id="KW-1185">Reference proteome</keyword>
<dbReference type="EMBL" id="CP076724">
    <property type="protein sequence ID" value="QWV96359.1"/>
    <property type="molecule type" value="Genomic_DNA"/>
</dbReference>
<evidence type="ECO:0000313" key="2">
    <source>
        <dbReference type="Proteomes" id="UP000683493"/>
    </source>
</evidence>
<name>A0ABX8JFL6_9BACT</name>
<organism evidence="1 2">
    <name type="scientific">Geomonas diazotrophica</name>
    <dbReference type="NCBI Taxonomy" id="2843197"/>
    <lineage>
        <taxon>Bacteria</taxon>
        <taxon>Pseudomonadati</taxon>
        <taxon>Thermodesulfobacteriota</taxon>
        <taxon>Desulfuromonadia</taxon>
        <taxon>Geobacterales</taxon>
        <taxon>Geobacteraceae</taxon>
        <taxon>Geomonas</taxon>
    </lineage>
</organism>